<dbReference type="SUPFAM" id="SSF53474">
    <property type="entry name" value="alpha/beta-Hydrolases"/>
    <property type="match status" value="1"/>
</dbReference>
<feature type="domain" description="AB hydrolase-1" evidence="2">
    <location>
        <begin position="27"/>
        <end position="230"/>
    </location>
</feature>
<proteinExistence type="predicted"/>
<name>A0ABU1V8F2_9BURK</name>
<evidence type="ECO:0000256" key="1">
    <source>
        <dbReference type="SAM" id="SignalP"/>
    </source>
</evidence>
<protein>
    <submittedName>
        <fullName evidence="3">Pimeloyl-ACP methyl ester carboxylesterase</fullName>
    </submittedName>
</protein>
<keyword evidence="1" id="KW-0732">Signal</keyword>
<dbReference type="InterPro" id="IPR029058">
    <property type="entry name" value="AB_hydrolase_fold"/>
</dbReference>
<feature type="chain" id="PRO_5045528405" evidence="1">
    <location>
        <begin position="20"/>
        <end position="265"/>
    </location>
</feature>
<evidence type="ECO:0000313" key="4">
    <source>
        <dbReference type="Proteomes" id="UP001265550"/>
    </source>
</evidence>
<accession>A0ABU1V8F2</accession>
<dbReference type="EMBL" id="JAVDWE010000003">
    <property type="protein sequence ID" value="MDR7093732.1"/>
    <property type="molecule type" value="Genomic_DNA"/>
</dbReference>
<dbReference type="InterPro" id="IPR000073">
    <property type="entry name" value="AB_hydrolase_1"/>
</dbReference>
<dbReference type="Proteomes" id="UP001265550">
    <property type="component" value="Unassembled WGS sequence"/>
</dbReference>
<evidence type="ECO:0000313" key="3">
    <source>
        <dbReference type="EMBL" id="MDR7093732.1"/>
    </source>
</evidence>
<feature type="signal peptide" evidence="1">
    <location>
        <begin position="1"/>
        <end position="19"/>
    </location>
</feature>
<sequence>MKRRSFASLALLPILTAHAQPAERVGVLFLHGKNPGGPASPQYAPVKAAMEKQGWLVSLPDMPWSRNRYLQGDWNGAMAEVAQHVKALQDQGATRIVLMGHSMGVPAAMSHAARGGTAHALVLLAPGHVPQGYFTAPQLAPVRESIEAARTLVAAGKGDESQRFMDINQGRQQPVITTAKNFLSYFDPESDADMGVTAPKLPASLPVLTAIGQGDPLFARVRSYYVDKLPGNPKTKLLEVTGGHLETPQVALEQVMAWIPQALAA</sequence>
<reference evidence="3 4" key="1">
    <citation type="submission" date="2023-07" db="EMBL/GenBank/DDBJ databases">
        <title>Sorghum-associated microbial communities from plants grown in Nebraska, USA.</title>
        <authorList>
            <person name="Schachtman D."/>
        </authorList>
    </citation>
    <scope>NUCLEOTIDE SEQUENCE [LARGE SCALE GENOMIC DNA]</scope>
    <source>
        <strain evidence="3 4">BE240</strain>
    </source>
</reference>
<comment type="caution">
    <text evidence="3">The sequence shown here is derived from an EMBL/GenBank/DDBJ whole genome shotgun (WGS) entry which is preliminary data.</text>
</comment>
<dbReference type="RefSeq" id="WP_204732394.1">
    <property type="nucleotide sequence ID" value="NZ_JAVDWE010000003.1"/>
</dbReference>
<organism evidence="3 4">
    <name type="scientific">Hydrogenophaga laconesensis</name>
    <dbReference type="NCBI Taxonomy" id="1805971"/>
    <lineage>
        <taxon>Bacteria</taxon>
        <taxon>Pseudomonadati</taxon>
        <taxon>Pseudomonadota</taxon>
        <taxon>Betaproteobacteria</taxon>
        <taxon>Burkholderiales</taxon>
        <taxon>Comamonadaceae</taxon>
        <taxon>Hydrogenophaga</taxon>
    </lineage>
</organism>
<gene>
    <name evidence="3" type="ORF">J2X09_001464</name>
</gene>
<dbReference type="Gene3D" id="3.40.50.1820">
    <property type="entry name" value="alpha/beta hydrolase"/>
    <property type="match status" value="1"/>
</dbReference>
<dbReference type="Pfam" id="PF12697">
    <property type="entry name" value="Abhydrolase_6"/>
    <property type="match status" value="1"/>
</dbReference>
<keyword evidence="4" id="KW-1185">Reference proteome</keyword>
<evidence type="ECO:0000259" key="2">
    <source>
        <dbReference type="Pfam" id="PF12697"/>
    </source>
</evidence>